<evidence type="ECO:0000313" key="3">
    <source>
        <dbReference type="Proteomes" id="UP001209885"/>
    </source>
</evidence>
<feature type="signal peptide" evidence="1">
    <location>
        <begin position="1"/>
        <end position="20"/>
    </location>
</feature>
<proteinExistence type="predicted"/>
<dbReference type="RefSeq" id="WP_266058707.1">
    <property type="nucleotide sequence ID" value="NZ_JAPFQN010000013.1"/>
</dbReference>
<reference evidence="2 3" key="1">
    <citation type="submission" date="2022-11" db="EMBL/GenBank/DDBJ databases">
        <title>The characterization of three novel Bacteroidetes species and genomic analysis of their roles in tidal elemental geochemical cycles.</title>
        <authorList>
            <person name="Ma K."/>
        </authorList>
    </citation>
    <scope>NUCLEOTIDE SEQUENCE [LARGE SCALE GENOMIC DNA]</scope>
    <source>
        <strain evidence="2 3">M17</strain>
    </source>
</reference>
<dbReference type="PROSITE" id="PS51257">
    <property type="entry name" value="PROKAR_LIPOPROTEIN"/>
    <property type="match status" value="1"/>
</dbReference>
<sequence length="349" mass="39149">MMIRLLSVLILLGIFSAGCSEDESATSPTGPLFPESQVFEKLSDYRLFEGSLADLQPAEGVLPYDLNSPLFTDHASKLRFVYVPKGNFVSYDTTDVLSFPKGTILVKNFYYTLESGEDFIIETRLLLHQNNGWNLEVYEWNDEQTEAYRNIIGNTKTLSFVANGQSYTVDYVIPNKNQCKNCHARGNDEKPIGPVVQNLNKNYSYSDGVENQLTKWIEAGILEQPNHKEIPTWADYTDESKSLNDRARVYLEVNCAHCHQRNGSAYNSGLFLNYYNTDSLSLGFNKTPVAAGAGSGGLDYVIVKGNADASILHFRMNSTKTEVMMPELGRTLIDEEGVALIREWINSLE</sequence>
<dbReference type="NCBIfam" id="TIGR03806">
    <property type="entry name" value="chp_HNE_0200"/>
    <property type="match status" value="1"/>
</dbReference>
<protein>
    <recommendedName>
        <fullName evidence="4">Repeat protein (TIGR03806 family)</fullName>
    </recommendedName>
</protein>
<evidence type="ECO:0000313" key="2">
    <source>
        <dbReference type="EMBL" id="MCX2746039.1"/>
    </source>
</evidence>
<keyword evidence="3" id="KW-1185">Reference proteome</keyword>
<dbReference type="InterPro" id="IPR022269">
    <property type="entry name" value="SO_2930-like_C"/>
</dbReference>
<feature type="chain" id="PRO_5046429182" description="Repeat protein (TIGR03806 family)" evidence="1">
    <location>
        <begin position="21"/>
        <end position="349"/>
    </location>
</feature>
<keyword evidence="1" id="KW-0732">Signal</keyword>
<name>A0ABT3RW92_9BACT</name>
<dbReference type="Proteomes" id="UP001209885">
    <property type="component" value="Unassembled WGS sequence"/>
</dbReference>
<organism evidence="2 3">
    <name type="scientific">Mangrovivirga halotolerans</name>
    <dbReference type="NCBI Taxonomy" id="2993936"/>
    <lineage>
        <taxon>Bacteria</taxon>
        <taxon>Pseudomonadati</taxon>
        <taxon>Bacteroidota</taxon>
        <taxon>Cytophagia</taxon>
        <taxon>Cytophagales</taxon>
        <taxon>Mangrovivirgaceae</taxon>
        <taxon>Mangrovivirga</taxon>
    </lineage>
</organism>
<gene>
    <name evidence="2" type="ORF">OO013_19320</name>
</gene>
<accession>A0ABT3RW92</accession>
<comment type="caution">
    <text evidence="2">The sequence shown here is derived from an EMBL/GenBank/DDBJ whole genome shotgun (WGS) entry which is preliminary data.</text>
</comment>
<dbReference type="EMBL" id="JAPFQN010000013">
    <property type="protein sequence ID" value="MCX2746039.1"/>
    <property type="molecule type" value="Genomic_DNA"/>
</dbReference>
<evidence type="ECO:0008006" key="4">
    <source>
        <dbReference type="Google" id="ProtNLM"/>
    </source>
</evidence>
<evidence type="ECO:0000256" key="1">
    <source>
        <dbReference type="SAM" id="SignalP"/>
    </source>
</evidence>